<dbReference type="InterPro" id="IPR045269">
    <property type="entry name" value="Atg1-like"/>
</dbReference>
<evidence type="ECO:0000313" key="6">
    <source>
        <dbReference type="EMBL" id="KAK3214811.1"/>
    </source>
</evidence>
<dbReference type="Gene3D" id="1.10.510.10">
    <property type="entry name" value="Transferase(Phosphotransferase) domain 1"/>
    <property type="match status" value="1"/>
</dbReference>
<comment type="subcellular location">
    <subcellularLocation>
        <location evidence="1">Preautophagosomal structure membrane</location>
        <topology evidence="1">Peripheral membrane protein</topology>
    </subcellularLocation>
</comment>
<dbReference type="InterPro" id="IPR000719">
    <property type="entry name" value="Prot_kinase_dom"/>
</dbReference>
<evidence type="ECO:0000259" key="5">
    <source>
        <dbReference type="PROSITE" id="PS50011"/>
    </source>
</evidence>
<dbReference type="SUPFAM" id="SSF56112">
    <property type="entry name" value="Protein kinase-like (PK-like)"/>
    <property type="match status" value="1"/>
</dbReference>
<feature type="region of interest" description="Disordered" evidence="4">
    <location>
        <begin position="1"/>
        <end position="62"/>
    </location>
</feature>
<protein>
    <recommendedName>
        <fullName evidence="3">Autophagy-related protein 1</fullName>
    </recommendedName>
</protein>
<dbReference type="PROSITE" id="PS00108">
    <property type="entry name" value="PROTEIN_KINASE_ST"/>
    <property type="match status" value="1"/>
</dbReference>
<dbReference type="SMART" id="SM00220">
    <property type="entry name" value="S_TKc"/>
    <property type="match status" value="1"/>
</dbReference>
<reference evidence="6 7" key="1">
    <citation type="submission" date="2021-02" db="EMBL/GenBank/DDBJ databases">
        <title>Genome assembly of Pseudopithomyces chartarum.</title>
        <authorList>
            <person name="Jauregui R."/>
            <person name="Singh J."/>
            <person name="Voisey C."/>
        </authorList>
    </citation>
    <scope>NUCLEOTIDE SEQUENCE [LARGE SCALE GENOMIC DNA]</scope>
    <source>
        <strain evidence="6 7">AGR01</strain>
    </source>
</reference>
<evidence type="ECO:0000256" key="1">
    <source>
        <dbReference type="ARBA" id="ARBA00004623"/>
    </source>
</evidence>
<name>A0AAN6M659_9PLEO</name>
<accession>A0AAN6M659</accession>
<dbReference type="EMBL" id="WVTA01000003">
    <property type="protein sequence ID" value="KAK3214811.1"/>
    <property type="molecule type" value="Genomic_DNA"/>
</dbReference>
<evidence type="ECO:0000256" key="4">
    <source>
        <dbReference type="SAM" id="MobiDB-lite"/>
    </source>
</evidence>
<proteinExistence type="predicted"/>
<feature type="domain" description="Protein kinase" evidence="5">
    <location>
        <begin position="82"/>
        <end position="421"/>
    </location>
</feature>
<evidence type="ECO:0000313" key="7">
    <source>
        <dbReference type="Proteomes" id="UP001280581"/>
    </source>
</evidence>
<dbReference type="Proteomes" id="UP001280581">
    <property type="component" value="Unassembled WGS sequence"/>
</dbReference>
<dbReference type="AlphaFoldDB" id="A0AAN6M659"/>
<sequence>MECDTRARSPRTYTPPSTPTKRSHSKSSSVSSSSIREELDKLRKGISPTTASTMEGTEKLSSSELRQFPLWQSDYEIDVDAAGVQKVIGQGAWSTVYAASPVSSMPSGFSAPPPSSMHTSSEMTPPLTPVQSRGPSISGSLSVPKLDPSQSPSYAIKVPYEKTAHRVLTEEGRILSYLSRFPSAEKYIVPYYGQDSRTAALVMGFIPSNLESLVLTDLNTREESDRAAMLADIFPHIACNLLDGLAWLQDKSCVHGDIKPANILINTNPSTRTPHAVYADFSASILPSTSNEKKPKAPIGGATWDFMAPSQLTASGANAPPTLESDLWALAMTILILINGASPYERVAPNQILKREILKQGTPLAYVSAGENGVRNVLRMGALSRALGFNVKKWLGKVLVRDEAARMSIGEWREELADALM</sequence>
<comment type="caution">
    <text evidence="6">The sequence shown here is derived from an EMBL/GenBank/DDBJ whole genome shotgun (WGS) entry which is preliminary data.</text>
</comment>
<feature type="compositionally biased region" description="Polar residues" evidence="4">
    <location>
        <begin position="47"/>
        <end position="62"/>
    </location>
</feature>
<evidence type="ECO:0000256" key="3">
    <source>
        <dbReference type="ARBA" id="ARBA00030237"/>
    </source>
</evidence>
<dbReference type="PROSITE" id="PS50011">
    <property type="entry name" value="PROTEIN_KINASE_DOM"/>
    <property type="match status" value="1"/>
</dbReference>
<dbReference type="PANTHER" id="PTHR24348">
    <property type="entry name" value="SERINE/THREONINE-PROTEIN KINASE UNC-51-RELATED"/>
    <property type="match status" value="1"/>
</dbReference>
<dbReference type="GO" id="GO:0034045">
    <property type="term" value="C:phagophore assembly site membrane"/>
    <property type="evidence" value="ECO:0007669"/>
    <property type="project" value="UniProtKB-SubCell"/>
</dbReference>
<dbReference type="InterPro" id="IPR008271">
    <property type="entry name" value="Ser/Thr_kinase_AS"/>
</dbReference>
<dbReference type="GO" id="GO:0005524">
    <property type="term" value="F:ATP binding"/>
    <property type="evidence" value="ECO:0007669"/>
    <property type="project" value="InterPro"/>
</dbReference>
<gene>
    <name evidence="6" type="ORF">GRF29_19g1308649</name>
</gene>
<feature type="region of interest" description="Disordered" evidence="4">
    <location>
        <begin position="104"/>
        <end position="148"/>
    </location>
</feature>
<organism evidence="6 7">
    <name type="scientific">Pseudopithomyces chartarum</name>
    <dbReference type="NCBI Taxonomy" id="1892770"/>
    <lineage>
        <taxon>Eukaryota</taxon>
        <taxon>Fungi</taxon>
        <taxon>Dikarya</taxon>
        <taxon>Ascomycota</taxon>
        <taxon>Pezizomycotina</taxon>
        <taxon>Dothideomycetes</taxon>
        <taxon>Pleosporomycetidae</taxon>
        <taxon>Pleosporales</taxon>
        <taxon>Massarineae</taxon>
        <taxon>Didymosphaeriaceae</taxon>
        <taxon>Pseudopithomyces</taxon>
    </lineage>
</organism>
<evidence type="ECO:0000256" key="2">
    <source>
        <dbReference type="ARBA" id="ARBA00023006"/>
    </source>
</evidence>
<keyword evidence="2" id="KW-0072">Autophagy</keyword>
<keyword evidence="7" id="KW-1185">Reference proteome</keyword>
<dbReference type="GO" id="GO:0006914">
    <property type="term" value="P:autophagy"/>
    <property type="evidence" value="ECO:0007669"/>
    <property type="project" value="UniProtKB-KW"/>
</dbReference>
<dbReference type="Pfam" id="PF00069">
    <property type="entry name" value="Pkinase"/>
    <property type="match status" value="1"/>
</dbReference>
<dbReference type="InterPro" id="IPR011009">
    <property type="entry name" value="Kinase-like_dom_sf"/>
</dbReference>
<dbReference type="GO" id="GO:0010506">
    <property type="term" value="P:regulation of autophagy"/>
    <property type="evidence" value="ECO:0007669"/>
    <property type="project" value="InterPro"/>
</dbReference>
<dbReference type="GO" id="GO:0004674">
    <property type="term" value="F:protein serine/threonine kinase activity"/>
    <property type="evidence" value="ECO:0007669"/>
    <property type="project" value="InterPro"/>
</dbReference>
<dbReference type="PANTHER" id="PTHR24348:SF68">
    <property type="entry name" value="SERINE_THREONINE-PROTEIN KINASE ATG1C"/>
    <property type="match status" value="1"/>
</dbReference>
<feature type="compositionally biased region" description="Polar residues" evidence="4">
    <location>
        <begin position="116"/>
        <end position="141"/>
    </location>
</feature>